<dbReference type="Proteomes" id="UP001186944">
    <property type="component" value="Unassembled WGS sequence"/>
</dbReference>
<dbReference type="GO" id="GO:0008270">
    <property type="term" value="F:zinc ion binding"/>
    <property type="evidence" value="ECO:0007669"/>
    <property type="project" value="InterPro"/>
</dbReference>
<dbReference type="PRINTS" id="PR00932">
    <property type="entry name" value="AMINO1PTASE"/>
</dbReference>
<comment type="catalytic activity">
    <reaction evidence="1">
        <text>Release of an N-terminal aspartate or glutamate from a peptide, with a preference for aspartate.</text>
        <dbReference type="EC" id="3.4.11.21"/>
    </reaction>
</comment>
<keyword evidence="14" id="KW-0862">Zinc</keyword>
<dbReference type="InterPro" id="IPR018469">
    <property type="entry name" value="Dual_oxidase_maturation_fac"/>
</dbReference>
<comment type="subunit">
    <text evidence="6">Tetrahedron-shaped homododecamer built from six homodimers.</text>
</comment>
<protein>
    <recommendedName>
        <fullName evidence="8">Aspartyl aminopeptidase</fullName>
        <ecNumber evidence="7">3.4.11.21</ecNumber>
    </recommendedName>
</protein>
<evidence type="ECO:0000256" key="4">
    <source>
        <dbReference type="ARBA" id="ARBA00008290"/>
    </source>
</evidence>
<keyword evidence="9" id="KW-0031">Aminopeptidase</keyword>
<evidence type="ECO:0000256" key="11">
    <source>
        <dbReference type="ARBA" id="ARBA00022692"/>
    </source>
</evidence>
<keyword evidence="15 19" id="KW-1133">Transmembrane helix</keyword>
<dbReference type="AlphaFoldDB" id="A0AA88YHS4"/>
<evidence type="ECO:0000256" key="2">
    <source>
        <dbReference type="ARBA" id="ARBA00001947"/>
    </source>
</evidence>
<dbReference type="GO" id="GO:0005789">
    <property type="term" value="C:endoplasmic reticulum membrane"/>
    <property type="evidence" value="ECO:0007669"/>
    <property type="project" value="InterPro"/>
</dbReference>
<organism evidence="20 21">
    <name type="scientific">Pinctada imbricata</name>
    <name type="common">Atlantic pearl-oyster</name>
    <name type="synonym">Pinctada martensii</name>
    <dbReference type="NCBI Taxonomy" id="66713"/>
    <lineage>
        <taxon>Eukaryota</taxon>
        <taxon>Metazoa</taxon>
        <taxon>Spiralia</taxon>
        <taxon>Lophotrochozoa</taxon>
        <taxon>Mollusca</taxon>
        <taxon>Bivalvia</taxon>
        <taxon>Autobranchia</taxon>
        <taxon>Pteriomorphia</taxon>
        <taxon>Pterioida</taxon>
        <taxon>Pterioidea</taxon>
        <taxon>Pteriidae</taxon>
        <taxon>Pinctada</taxon>
    </lineage>
</organism>
<dbReference type="GO" id="GO:0008237">
    <property type="term" value="F:metallopeptidase activity"/>
    <property type="evidence" value="ECO:0007669"/>
    <property type="project" value="UniProtKB-KW"/>
</dbReference>
<comment type="subcellular location">
    <subcellularLocation>
        <location evidence="3">Membrane</location>
        <topology evidence="3">Multi-pass membrane protein</topology>
    </subcellularLocation>
</comment>
<dbReference type="CDD" id="cd05658">
    <property type="entry name" value="M18_DAP"/>
    <property type="match status" value="1"/>
</dbReference>
<dbReference type="Gene3D" id="3.40.630.10">
    <property type="entry name" value="Zn peptidases"/>
    <property type="match status" value="2"/>
</dbReference>
<name>A0AA88YHS4_PINIB</name>
<evidence type="ECO:0000256" key="9">
    <source>
        <dbReference type="ARBA" id="ARBA00022438"/>
    </source>
</evidence>
<dbReference type="SUPFAM" id="SSF101821">
    <property type="entry name" value="Aminopeptidase/glucanase lid domain"/>
    <property type="match status" value="1"/>
</dbReference>
<evidence type="ECO:0000313" key="21">
    <source>
        <dbReference type="Proteomes" id="UP001186944"/>
    </source>
</evidence>
<keyword evidence="11 19" id="KW-0812">Transmembrane</keyword>
<comment type="similarity">
    <text evidence="4">Belongs to the peptidase M18 family.</text>
</comment>
<evidence type="ECO:0000256" key="14">
    <source>
        <dbReference type="ARBA" id="ARBA00022833"/>
    </source>
</evidence>
<dbReference type="Pfam" id="PF02127">
    <property type="entry name" value="Peptidase_M18"/>
    <property type="match status" value="2"/>
</dbReference>
<evidence type="ECO:0000256" key="18">
    <source>
        <dbReference type="ARBA" id="ARBA00023180"/>
    </source>
</evidence>
<keyword evidence="18" id="KW-0325">Glycoprotein</keyword>
<feature type="transmembrane region" description="Helical" evidence="19">
    <location>
        <begin position="56"/>
        <end position="81"/>
    </location>
</feature>
<dbReference type="GO" id="GO:0004177">
    <property type="term" value="F:aminopeptidase activity"/>
    <property type="evidence" value="ECO:0007669"/>
    <property type="project" value="UniProtKB-KW"/>
</dbReference>
<gene>
    <name evidence="20" type="ORF">FSP39_006110</name>
</gene>
<dbReference type="Gene3D" id="2.30.250.10">
    <property type="entry name" value="Aminopeptidase i, Domain 2"/>
    <property type="match status" value="1"/>
</dbReference>
<dbReference type="Pfam" id="PF10204">
    <property type="entry name" value="DuoxA"/>
    <property type="match status" value="1"/>
</dbReference>
<evidence type="ECO:0000256" key="17">
    <source>
        <dbReference type="ARBA" id="ARBA00023136"/>
    </source>
</evidence>
<evidence type="ECO:0000256" key="1">
    <source>
        <dbReference type="ARBA" id="ARBA00001335"/>
    </source>
</evidence>
<comment type="similarity">
    <text evidence="5">Belongs to the DUOXA family.</text>
</comment>
<evidence type="ECO:0000256" key="13">
    <source>
        <dbReference type="ARBA" id="ARBA00022801"/>
    </source>
</evidence>
<evidence type="ECO:0000313" key="20">
    <source>
        <dbReference type="EMBL" id="KAK3105805.1"/>
    </source>
</evidence>
<dbReference type="EC" id="3.4.11.21" evidence="7"/>
<feature type="transmembrane region" description="Helical" evidence="19">
    <location>
        <begin position="252"/>
        <end position="274"/>
    </location>
</feature>
<keyword evidence="10" id="KW-0645">Protease</keyword>
<reference evidence="20" key="1">
    <citation type="submission" date="2019-08" db="EMBL/GenBank/DDBJ databases">
        <title>The improved chromosome-level genome for the pearl oyster Pinctada fucata martensii using PacBio sequencing and Hi-C.</title>
        <authorList>
            <person name="Zheng Z."/>
        </authorList>
    </citation>
    <scope>NUCLEOTIDE SEQUENCE</scope>
    <source>
        <strain evidence="20">ZZ-2019</strain>
        <tissue evidence="20">Adductor muscle</tissue>
    </source>
</reference>
<dbReference type="SUPFAM" id="SSF53187">
    <property type="entry name" value="Zn-dependent exopeptidases"/>
    <property type="match status" value="2"/>
</dbReference>
<dbReference type="FunFam" id="2.30.250.10:FF:000001">
    <property type="entry name" value="Aspartyl aminopeptidase 1"/>
    <property type="match status" value="1"/>
</dbReference>
<proteinExistence type="inferred from homology"/>
<dbReference type="PANTHER" id="PTHR28570">
    <property type="entry name" value="ASPARTYL AMINOPEPTIDASE"/>
    <property type="match status" value="1"/>
</dbReference>
<keyword evidence="13" id="KW-0378">Hydrolase</keyword>
<keyword evidence="16" id="KW-0482">Metalloprotease</keyword>
<keyword evidence="12" id="KW-0479">Metal-binding</keyword>
<keyword evidence="17 19" id="KW-0472">Membrane</keyword>
<feature type="transmembrane region" description="Helical" evidence="19">
    <location>
        <begin position="209"/>
        <end position="231"/>
    </location>
</feature>
<sequence>MTWFRAFRKEFGYTYYGENRTPVTVDVQLVAVVYACVLISIATLIAAAGIKGKERWYTLLRVIFSLSVGSTILLCLFGFCWRTASIDITSPYIYRSDLQVSGTIGIHIGLQKINITLTGLFEGANNEVNYNEEVELHEFPGPLEEITHCLKRGLPQPVLNVVEYLSVDAGNLRWGRDYTLAGYFARILLWTAMSFWILGNIMICSVVFYGAVMVTLTGLCMILSTVTFHVLQPRFAIRLSSTDLTLHTSYGICFWVILLFGIITVLIGVILLALDHAAPKTMNKYLLMDTQFVKEDVYSSQIHRTSSLPYIQQANKEKILGAARQFVEFVNKTPSPFHAVHEVKQMLMKAGFSELKETEPWSIKPLQKYFLTRNQSTIIAFAVGGKYKPGNGFSVVGAHTDSPCLKVKPISKLNKCGYHMVGVEWYGGGIWHTWFDRDLTVGGRVLVKNGDKIEHRLVHIKRPILRVPNIAIHLMRDHNEKFGPNKETHVCPVLGTCIQSELEKMVPQEDVKGETTTTKQCDKHQPLLVKLICDELKINPEQMLDFELCLADTQDAAIGGALEEFIFSPRLDNLLNAYCAAQALVNSCEGSTLDNDPNIRLICLFDNEEIGSESAQGAASTLQELVLRRLSREGSQSEEAIIFLNHLIGSQSAQGAASTLQELVLRRLSSGGSQTAFEEAMPKSYMVSADQAHAVHPNYSEKHETNHQAALHKGIVLKFNANQKYATTAITTAILREVANKAGVPLQDFVVRNDSPCGSTIGPIMSAKLGMPTIDVGAPQLSMHSIREMCCTSSIYQATTLFQSFFENYPSVFASLDF</sequence>
<feature type="transmembrane region" description="Helical" evidence="19">
    <location>
        <begin position="29"/>
        <end position="50"/>
    </location>
</feature>
<evidence type="ECO:0000256" key="3">
    <source>
        <dbReference type="ARBA" id="ARBA00004141"/>
    </source>
</evidence>
<comment type="caution">
    <text evidence="20">The sequence shown here is derived from an EMBL/GenBank/DDBJ whole genome shotgun (WGS) entry which is preliminary data.</text>
</comment>
<accession>A0AA88YHS4</accession>
<evidence type="ECO:0000256" key="5">
    <source>
        <dbReference type="ARBA" id="ARBA00009816"/>
    </source>
</evidence>
<dbReference type="InterPro" id="IPR001948">
    <property type="entry name" value="Peptidase_M18"/>
</dbReference>
<evidence type="ECO:0000256" key="7">
    <source>
        <dbReference type="ARBA" id="ARBA00011965"/>
    </source>
</evidence>
<evidence type="ECO:0000256" key="12">
    <source>
        <dbReference type="ARBA" id="ARBA00022723"/>
    </source>
</evidence>
<feature type="transmembrane region" description="Helical" evidence="19">
    <location>
        <begin position="183"/>
        <end position="203"/>
    </location>
</feature>
<evidence type="ECO:0000256" key="6">
    <source>
        <dbReference type="ARBA" id="ARBA00011395"/>
    </source>
</evidence>
<evidence type="ECO:0000256" key="19">
    <source>
        <dbReference type="SAM" id="Phobius"/>
    </source>
</evidence>
<dbReference type="PANTHER" id="PTHR28570:SF3">
    <property type="entry name" value="ASPARTYL AMINOPEPTIDASE"/>
    <property type="match status" value="1"/>
</dbReference>
<evidence type="ECO:0000256" key="8">
    <source>
        <dbReference type="ARBA" id="ARBA00015118"/>
    </source>
</evidence>
<evidence type="ECO:0000256" key="10">
    <source>
        <dbReference type="ARBA" id="ARBA00022670"/>
    </source>
</evidence>
<dbReference type="GO" id="GO:0006508">
    <property type="term" value="P:proteolysis"/>
    <property type="evidence" value="ECO:0007669"/>
    <property type="project" value="UniProtKB-KW"/>
</dbReference>
<dbReference type="GO" id="GO:0015031">
    <property type="term" value="P:protein transport"/>
    <property type="evidence" value="ECO:0007669"/>
    <property type="project" value="InterPro"/>
</dbReference>
<dbReference type="InterPro" id="IPR023358">
    <property type="entry name" value="Peptidase_M18_dom2"/>
</dbReference>
<evidence type="ECO:0000256" key="16">
    <source>
        <dbReference type="ARBA" id="ARBA00023049"/>
    </source>
</evidence>
<keyword evidence="21" id="KW-1185">Reference proteome</keyword>
<evidence type="ECO:0000256" key="15">
    <source>
        <dbReference type="ARBA" id="ARBA00022989"/>
    </source>
</evidence>
<comment type="cofactor">
    <cofactor evidence="2">
        <name>Zn(2+)</name>
        <dbReference type="ChEBI" id="CHEBI:29105"/>
    </cofactor>
</comment>
<dbReference type="EMBL" id="VSWD01000003">
    <property type="protein sequence ID" value="KAK3105805.1"/>
    <property type="molecule type" value="Genomic_DNA"/>
</dbReference>